<dbReference type="RefSeq" id="WP_014436489.1">
    <property type="nucleotide sequence ID" value="NC_017080.1"/>
</dbReference>
<dbReference type="Proteomes" id="UP000007881">
    <property type="component" value="Chromosome"/>
</dbReference>
<accession>I0IDD2</accession>
<protein>
    <submittedName>
        <fullName evidence="2">Uncharacterized protein</fullName>
    </submittedName>
</protein>
<dbReference type="HOGENOM" id="CLU_578535_0_0_0"/>
<dbReference type="Gene3D" id="2.20.28.160">
    <property type="match status" value="1"/>
</dbReference>
<dbReference type="AlphaFoldDB" id="I0IDD2"/>
<evidence type="ECO:0000313" key="2">
    <source>
        <dbReference type="EMBL" id="BAM03270.1"/>
    </source>
</evidence>
<keyword evidence="3" id="KW-1185">Reference proteome</keyword>
<reference evidence="2 3" key="1">
    <citation type="submission" date="2012-02" db="EMBL/GenBank/DDBJ databases">
        <title>Complete genome sequence of Phycisphaera mikurensis NBRC 102666.</title>
        <authorList>
            <person name="Ankai A."/>
            <person name="Hosoyama A."/>
            <person name="Terui Y."/>
            <person name="Sekine M."/>
            <person name="Fukai R."/>
            <person name="Kato Y."/>
            <person name="Nakamura S."/>
            <person name="Yamada-Narita S."/>
            <person name="Kawakoshi A."/>
            <person name="Fukunaga Y."/>
            <person name="Yamazaki S."/>
            <person name="Fujita N."/>
        </authorList>
    </citation>
    <scope>NUCLEOTIDE SEQUENCE [LARGE SCALE GENOMIC DNA]</scope>
    <source>
        <strain evidence="3">NBRC 102666 / KCTC 22515 / FYK2301M01</strain>
    </source>
</reference>
<proteinExistence type="predicted"/>
<dbReference type="EMBL" id="AP012338">
    <property type="protein sequence ID" value="BAM03270.1"/>
    <property type="molecule type" value="Genomic_DNA"/>
</dbReference>
<dbReference type="KEGG" id="phm:PSMK_11110"/>
<feature type="region of interest" description="Disordered" evidence="1">
    <location>
        <begin position="50"/>
        <end position="129"/>
    </location>
</feature>
<organism evidence="2 3">
    <name type="scientific">Phycisphaera mikurensis (strain NBRC 102666 / KCTC 22515 / FYK2301M01)</name>
    <dbReference type="NCBI Taxonomy" id="1142394"/>
    <lineage>
        <taxon>Bacteria</taxon>
        <taxon>Pseudomonadati</taxon>
        <taxon>Planctomycetota</taxon>
        <taxon>Phycisphaerae</taxon>
        <taxon>Phycisphaerales</taxon>
        <taxon>Phycisphaeraceae</taxon>
        <taxon>Phycisphaera</taxon>
    </lineage>
</organism>
<feature type="region of interest" description="Disordered" evidence="1">
    <location>
        <begin position="448"/>
        <end position="473"/>
    </location>
</feature>
<evidence type="ECO:0000313" key="3">
    <source>
        <dbReference type="Proteomes" id="UP000007881"/>
    </source>
</evidence>
<gene>
    <name evidence="2" type="ordered locus">PSMK_11110</name>
</gene>
<sequence length="473" mass="50500">MLMTIDCPACGQPLKVPGEAAGKRAKCNACEARFVVPSAEEMLESTVSSLAEEELQDRRRGRAAAAAQRGSPAAAAPGGVAAAARPAPPAPADRSGVEAAAGGTLVGVPAVEPEPSSSSTGDPLAGAPLTIDSFGGSAVGIPAIGDGEAEPEEADAPVAYSQDVAPSGRRPHLVVRRVSVDGVTLGFASEWLANDRFRGSMPVRGVFGGQRERARLKARPMVFIDKVKDPSLQCRLIEIRHECESPGEGEEGRVLLLKKMGRIAGMRSPFDLPMPYYVDKGEEAPALDCRVLESSSIASTAICEVTIPHGAVAADWMASVNGVCCEELGMLRREVERMGASAWSRLPRDVRQRLEPWCRFKPRERFLGYFNDPDFTRAERGLAGVVLTDARLIYHRFRRLRDVPLHKPVTLHLREDGPLTRLAVSYGGNRAKVGKLATRRVGDFLGTLPPGHQLKLDGPSPVAAGSDPDSDPD</sequence>
<dbReference type="STRING" id="1142394.PSMK_11110"/>
<dbReference type="OrthoDB" id="278173at2"/>
<name>I0IDD2_PHYMF</name>
<evidence type="ECO:0000256" key="1">
    <source>
        <dbReference type="SAM" id="MobiDB-lite"/>
    </source>
</evidence>
<feature type="compositionally biased region" description="Low complexity" evidence="1">
    <location>
        <begin position="63"/>
        <end position="85"/>
    </location>
</feature>